<dbReference type="InterPro" id="IPR000618">
    <property type="entry name" value="Insect_cuticle"/>
</dbReference>
<dbReference type="PANTHER" id="PTHR10380">
    <property type="entry name" value="CUTICLE PROTEIN"/>
    <property type="match status" value="1"/>
</dbReference>
<dbReference type="Proteomes" id="UP000440578">
    <property type="component" value="Unassembled WGS sequence"/>
</dbReference>
<evidence type="ECO:0000313" key="5">
    <source>
        <dbReference type="Proteomes" id="UP000440578"/>
    </source>
</evidence>
<feature type="signal peptide" evidence="3">
    <location>
        <begin position="1"/>
        <end position="23"/>
    </location>
</feature>
<dbReference type="OrthoDB" id="8188035at2759"/>
<feature type="region of interest" description="Disordered" evidence="2">
    <location>
        <begin position="47"/>
        <end position="73"/>
    </location>
</feature>
<keyword evidence="3" id="KW-0732">Signal</keyword>
<keyword evidence="5" id="KW-1185">Reference proteome</keyword>
<dbReference type="PROSITE" id="PS51155">
    <property type="entry name" value="CHIT_BIND_RR_2"/>
    <property type="match status" value="1"/>
</dbReference>
<comment type="caution">
    <text evidence="4">The sequence shown here is derived from an EMBL/GenBank/DDBJ whole genome shotgun (WGS) entry which is preliminary data.</text>
</comment>
<evidence type="ECO:0000256" key="2">
    <source>
        <dbReference type="SAM" id="MobiDB-lite"/>
    </source>
</evidence>
<dbReference type="GO" id="GO:0062129">
    <property type="term" value="C:chitin-based extracellular matrix"/>
    <property type="evidence" value="ECO:0007669"/>
    <property type="project" value="TreeGrafter"/>
</dbReference>
<dbReference type="EMBL" id="VIIS01001173">
    <property type="protein sequence ID" value="KAF0301298.1"/>
    <property type="molecule type" value="Genomic_DNA"/>
</dbReference>
<dbReference type="PANTHER" id="PTHR10380:SF196">
    <property type="entry name" value="CUTICULAR PROTEIN 72EA"/>
    <property type="match status" value="1"/>
</dbReference>
<evidence type="ECO:0000256" key="3">
    <source>
        <dbReference type="SAM" id="SignalP"/>
    </source>
</evidence>
<proteinExistence type="predicted"/>
<sequence length="218" mass="23856">MRRHHLATLVVTLALMLTPPVSGRPQDDDVVVLEALPFALPPSPLEAPAAGTTLGATVQDPEGPRLRSSQGPEGFAYESSHPVLDAYGALTTATQYHAQDGLGRYRYSYRQPGSTREEYVDENGRIQGSYSYEMPNEEKVSLTYYADDTGFHVKRAVLPNLAAQAPRDEPEVAAIKAAHMRLWRRMWARAAAASVGAPYDPLELEAEVSAAKKAEHIK</sequence>
<dbReference type="InterPro" id="IPR050468">
    <property type="entry name" value="Cuticle_Struct_Prot"/>
</dbReference>
<feature type="chain" id="PRO_5025496133" evidence="3">
    <location>
        <begin position="24"/>
        <end position="218"/>
    </location>
</feature>
<name>A0A6A4WGX5_AMPAM</name>
<dbReference type="GO" id="GO:0008010">
    <property type="term" value="F:structural constituent of chitin-based larval cuticle"/>
    <property type="evidence" value="ECO:0007669"/>
    <property type="project" value="TreeGrafter"/>
</dbReference>
<evidence type="ECO:0000256" key="1">
    <source>
        <dbReference type="PROSITE-ProRule" id="PRU00497"/>
    </source>
</evidence>
<protein>
    <submittedName>
        <fullName evidence="4">Cuticle protein 7</fullName>
    </submittedName>
</protein>
<organism evidence="4 5">
    <name type="scientific">Amphibalanus amphitrite</name>
    <name type="common">Striped barnacle</name>
    <name type="synonym">Balanus amphitrite</name>
    <dbReference type="NCBI Taxonomy" id="1232801"/>
    <lineage>
        <taxon>Eukaryota</taxon>
        <taxon>Metazoa</taxon>
        <taxon>Ecdysozoa</taxon>
        <taxon>Arthropoda</taxon>
        <taxon>Crustacea</taxon>
        <taxon>Multicrustacea</taxon>
        <taxon>Cirripedia</taxon>
        <taxon>Thoracica</taxon>
        <taxon>Thoracicalcarea</taxon>
        <taxon>Balanomorpha</taxon>
        <taxon>Balanoidea</taxon>
        <taxon>Balanidae</taxon>
        <taxon>Amphibalaninae</taxon>
        <taxon>Amphibalanus</taxon>
    </lineage>
</organism>
<evidence type="ECO:0000313" key="4">
    <source>
        <dbReference type="EMBL" id="KAF0301298.1"/>
    </source>
</evidence>
<dbReference type="AlphaFoldDB" id="A0A6A4WGX5"/>
<dbReference type="Pfam" id="PF00379">
    <property type="entry name" value="Chitin_bind_4"/>
    <property type="match status" value="1"/>
</dbReference>
<reference evidence="4 5" key="1">
    <citation type="submission" date="2019-07" db="EMBL/GenBank/DDBJ databases">
        <title>Draft genome assembly of a fouling barnacle, Amphibalanus amphitrite (Darwin, 1854): The first reference genome for Thecostraca.</title>
        <authorList>
            <person name="Kim W."/>
        </authorList>
    </citation>
    <scope>NUCLEOTIDE SEQUENCE [LARGE SCALE GENOMIC DNA]</scope>
    <source>
        <strain evidence="4">SNU_AA5</strain>
        <tissue evidence="4">Soma without cirri and trophi</tissue>
    </source>
</reference>
<keyword evidence="1" id="KW-0193">Cuticle</keyword>
<accession>A0A6A4WGX5</accession>
<gene>
    <name evidence="4" type="primary">CUO7_10</name>
    <name evidence="4" type="ORF">FJT64_026306</name>
</gene>